<keyword evidence="2" id="KW-0378">Hydrolase</keyword>
<dbReference type="InterPro" id="IPR050126">
    <property type="entry name" value="Ap4A_hydrolase"/>
</dbReference>
<dbReference type="RefSeq" id="WP_210185798.1">
    <property type="nucleotide sequence ID" value="NZ_FOOA01000012.1"/>
</dbReference>
<dbReference type="SUPFAM" id="SSF56300">
    <property type="entry name" value="Metallo-dependent phosphatases"/>
    <property type="match status" value="1"/>
</dbReference>
<dbReference type="CDD" id="cd00144">
    <property type="entry name" value="MPP_PPP_family"/>
    <property type="match status" value="1"/>
</dbReference>
<name>A0A7W6BWL5_9HYPH</name>
<keyword evidence="3" id="KW-1185">Reference proteome</keyword>
<dbReference type="Pfam" id="PF00149">
    <property type="entry name" value="Metallophos"/>
    <property type="match status" value="1"/>
</dbReference>
<dbReference type="GO" id="GO:0004722">
    <property type="term" value="F:protein serine/threonine phosphatase activity"/>
    <property type="evidence" value="ECO:0007669"/>
    <property type="project" value="UniProtKB-EC"/>
</dbReference>
<reference evidence="2 3" key="1">
    <citation type="submission" date="2020-08" db="EMBL/GenBank/DDBJ databases">
        <title>Genomic Encyclopedia of Type Strains, Phase IV (KMG-IV): sequencing the most valuable type-strain genomes for metagenomic binning, comparative biology and taxonomic classification.</title>
        <authorList>
            <person name="Goeker M."/>
        </authorList>
    </citation>
    <scope>NUCLEOTIDE SEQUENCE [LARGE SCALE GENOMIC DNA]</scope>
    <source>
        <strain evidence="2 3">DSM 25024</strain>
    </source>
</reference>
<dbReference type="InterPro" id="IPR004843">
    <property type="entry name" value="Calcineurin-like_PHP"/>
</dbReference>
<evidence type="ECO:0000259" key="1">
    <source>
        <dbReference type="Pfam" id="PF00149"/>
    </source>
</evidence>
<dbReference type="PANTHER" id="PTHR42850">
    <property type="entry name" value="METALLOPHOSPHOESTERASE"/>
    <property type="match status" value="1"/>
</dbReference>
<organism evidence="2 3">
    <name type="scientific">Aureimonas phyllosphaerae</name>
    <dbReference type="NCBI Taxonomy" id="1166078"/>
    <lineage>
        <taxon>Bacteria</taxon>
        <taxon>Pseudomonadati</taxon>
        <taxon>Pseudomonadota</taxon>
        <taxon>Alphaproteobacteria</taxon>
        <taxon>Hyphomicrobiales</taxon>
        <taxon>Aurantimonadaceae</taxon>
        <taxon>Aureimonas</taxon>
    </lineage>
</organism>
<evidence type="ECO:0000313" key="2">
    <source>
        <dbReference type="EMBL" id="MBB3937389.1"/>
    </source>
</evidence>
<dbReference type="Gene3D" id="3.60.21.10">
    <property type="match status" value="1"/>
</dbReference>
<evidence type="ECO:0000313" key="3">
    <source>
        <dbReference type="Proteomes" id="UP000531216"/>
    </source>
</evidence>
<dbReference type="InterPro" id="IPR029052">
    <property type="entry name" value="Metallo-depent_PP-like"/>
</dbReference>
<dbReference type="AlphaFoldDB" id="A0A7W6BWL5"/>
<dbReference type="EC" id="3.1.3.16" evidence="2"/>
<dbReference type="GO" id="GO:0110154">
    <property type="term" value="P:RNA decapping"/>
    <property type="evidence" value="ECO:0007669"/>
    <property type="project" value="TreeGrafter"/>
</dbReference>
<dbReference type="Proteomes" id="UP000531216">
    <property type="component" value="Unassembled WGS sequence"/>
</dbReference>
<feature type="domain" description="Calcineurin-like phosphoesterase" evidence="1">
    <location>
        <begin position="6"/>
        <end position="182"/>
    </location>
</feature>
<protein>
    <submittedName>
        <fullName evidence="2">Serine/threonine protein phosphatase 1</fullName>
        <ecNumber evidence="2">3.1.3.16</ecNumber>
    </submittedName>
</protein>
<dbReference type="GO" id="GO:0008803">
    <property type="term" value="F:bis(5'-nucleosyl)-tetraphosphatase (symmetrical) activity"/>
    <property type="evidence" value="ECO:0007669"/>
    <property type="project" value="TreeGrafter"/>
</dbReference>
<gene>
    <name evidence="2" type="ORF">GGR05_003555</name>
</gene>
<sequence length="273" mass="30077">MHTVTYAIGDIHGRLDLLEDLLGKVEGDAEARGVRARIVFTGDYVDRGADSRGVIERLMAGPKRSQDEFVCLRGNHDDLFVRAITLGEGLPDWAWLLYWHTVVSYGLDRQSARDSDPTLNRHAEFLAGLPLTHDDGTHLFVHAGIRPGVALDLQAEQDLLWIRHEFLDYDGPLPRRVVHGHTIIGDLPIVTANRISIDTGAFQSGILTAAVIDGPEISFLQAVGEPDRSAVVREFELRAIVHGRVASPIALQAQCDYLEGRIGLADLQQLSDV</sequence>
<accession>A0A7W6BWL5</accession>
<dbReference type="PANTHER" id="PTHR42850:SF4">
    <property type="entry name" value="ZINC-DEPENDENT ENDOPOLYPHOSPHATASE"/>
    <property type="match status" value="1"/>
</dbReference>
<proteinExistence type="predicted"/>
<dbReference type="GO" id="GO:0005737">
    <property type="term" value="C:cytoplasm"/>
    <property type="evidence" value="ECO:0007669"/>
    <property type="project" value="TreeGrafter"/>
</dbReference>
<comment type="caution">
    <text evidence="2">The sequence shown here is derived from an EMBL/GenBank/DDBJ whole genome shotgun (WGS) entry which is preliminary data.</text>
</comment>
<dbReference type="EMBL" id="JACIDO010000008">
    <property type="protein sequence ID" value="MBB3937389.1"/>
    <property type="molecule type" value="Genomic_DNA"/>
</dbReference>